<accession>A0A1G7NYI8</accession>
<gene>
    <name evidence="2" type="ORF">SAMN04488542_11748</name>
</gene>
<dbReference type="InterPro" id="IPR029068">
    <property type="entry name" value="Glyas_Bleomycin-R_OHBP_Dase"/>
</dbReference>
<feature type="domain" description="Glyoxalase/fosfomycin resistance/dioxygenase" evidence="1">
    <location>
        <begin position="10"/>
        <end position="114"/>
    </location>
</feature>
<reference evidence="2 3" key="1">
    <citation type="submission" date="2016-10" db="EMBL/GenBank/DDBJ databases">
        <authorList>
            <person name="de Groot N.N."/>
        </authorList>
    </citation>
    <scope>NUCLEOTIDE SEQUENCE [LARGE SCALE GENOMIC DNA]</scope>
    <source>
        <strain evidence="2 3">DSM 28129</strain>
    </source>
</reference>
<dbReference type="RefSeq" id="WP_175471423.1">
    <property type="nucleotide sequence ID" value="NZ_FNBG01000017.1"/>
</dbReference>
<dbReference type="InterPro" id="IPR004360">
    <property type="entry name" value="Glyas_Fos-R_dOase_dom"/>
</dbReference>
<dbReference type="Gene3D" id="3.10.180.10">
    <property type="entry name" value="2,3-Dihydroxybiphenyl 1,2-Dioxygenase, domain 1"/>
    <property type="match status" value="1"/>
</dbReference>
<proteinExistence type="predicted"/>
<evidence type="ECO:0000259" key="1">
    <source>
        <dbReference type="Pfam" id="PF00903"/>
    </source>
</evidence>
<dbReference type="CDD" id="cd06587">
    <property type="entry name" value="VOC"/>
    <property type="match status" value="1"/>
</dbReference>
<dbReference type="SUPFAM" id="SSF54593">
    <property type="entry name" value="Glyoxalase/Bleomycin resistance protein/Dihydroxybiphenyl dioxygenase"/>
    <property type="match status" value="1"/>
</dbReference>
<evidence type="ECO:0000313" key="3">
    <source>
        <dbReference type="Proteomes" id="UP000198972"/>
    </source>
</evidence>
<keyword evidence="3" id="KW-1185">Reference proteome</keyword>
<organism evidence="2 3">
    <name type="scientific">Fontibacillus panacisegetis</name>
    <dbReference type="NCBI Taxonomy" id="670482"/>
    <lineage>
        <taxon>Bacteria</taxon>
        <taxon>Bacillati</taxon>
        <taxon>Bacillota</taxon>
        <taxon>Bacilli</taxon>
        <taxon>Bacillales</taxon>
        <taxon>Paenibacillaceae</taxon>
        <taxon>Fontibacillus</taxon>
    </lineage>
</organism>
<dbReference type="EMBL" id="FNBG01000017">
    <property type="protein sequence ID" value="SDF79105.1"/>
    <property type="molecule type" value="Genomic_DNA"/>
</dbReference>
<sequence length="118" mass="13585">MINNPFSKKVGSIFLPVSNLEKSRDWYCDLLDLPTDGEIFHGHLYVLPLNGLNIVLDSKIYAEDTVFKKPVFHFDTDNIEDAYEFIKSKNIEPTTGIQDGQWFNFKDPDGNHLMLCKC</sequence>
<dbReference type="Proteomes" id="UP000198972">
    <property type="component" value="Unassembled WGS sequence"/>
</dbReference>
<dbReference type="AlphaFoldDB" id="A0A1G7NYI8"/>
<dbReference type="STRING" id="670482.SAMN04488542_11748"/>
<dbReference type="Pfam" id="PF00903">
    <property type="entry name" value="Glyoxalase"/>
    <property type="match status" value="1"/>
</dbReference>
<protein>
    <submittedName>
        <fullName evidence="2">Glyoxalase-like domain-containing protein</fullName>
    </submittedName>
</protein>
<evidence type="ECO:0000313" key="2">
    <source>
        <dbReference type="EMBL" id="SDF79105.1"/>
    </source>
</evidence>
<name>A0A1G7NYI8_9BACL</name>